<protein>
    <submittedName>
        <fullName evidence="2">MBL fold metallo-hydrolase</fullName>
    </submittedName>
</protein>
<dbReference type="SUPFAM" id="SSF56281">
    <property type="entry name" value="Metallo-hydrolase/oxidoreductase"/>
    <property type="match status" value="1"/>
</dbReference>
<dbReference type="Gene3D" id="3.60.15.10">
    <property type="entry name" value="Ribonuclease Z/Hydroxyacylglutathione hydrolase-like"/>
    <property type="match status" value="1"/>
</dbReference>
<dbReference type="Proteomes" id="UP000642829">
    <property type="component" value="Unassembled WGS sequence"/>
</dbReference>
<dbReference type="Pfam" id="PF12706">
    <property type="entry name" value="Lactamase_B_2"/>
    <property type="match status" value="1"/>
</dbReference>
<dbReference type="PANTHER" id="PTHR47619">
    <property type="entry name" value="METALLO-HYDROLASE YYCJ-RELATED"/>
    <property type="match status" value="1"/>
</dbReference>
<dbReference type="PANTHER" id="PTHR47619:SF1">
    <property type="entry name" value="EXODEOXYRIBONUCLEASE WALJ"/>
    <property type="match status" value="1"/>
</dbReference>
<organism evidence="2 3">
    <name type="scientific">Cerasicoccus arenae</name>
    <dbReference type="NCBI Taxonomy" id="424488"/>
    <lineage>
        <taxon>Bacteria</taxon>
        <taxon>Pseudomonadati</taxon>
        <taxon>Verrucomicrobiota</taxon>
        <taxon>Opitutia</taxon>
        <taxon>Puniceicoccales</taxon>
        <taxon>Cerasicoccaceae</taxon>
        <taxon>Cerasicoccus</taxon>
    </lineage>
</organism>
<sequence length="231" mass="26293">MLATIGESLESIDAVFITHEHGDHTAGLKALSRLPHIKVFANQDTARAAQAKLDRKVNWGLFETGRSFQFADLKVFPFAIPHDAHDPVGYVFEGGDGSLFSPFRKVAWLTDLGYAPQLVREKVRECDLLVLEANYDLELLEQCEKRPWSTKQRIRGRHGHLSNDAAFELLAEAVSPRWRHICLAHLSRDCNDPELVHRQFEPLRNGNHNLRIDVFDPTTEVGEEYDLAISW</sequence>
<feature type="domain" description="Metallo-beta-lactamase" evidence="1">
    <location>
        <begin position="6"/>
        <end position="173"/>
    </location>
</feature>
<dbReference type="InterPro" id="IPR001279">
    <property type="entry name" value="Metallo-B-lactamas"/>
</dbReference>
<reference evidence="2" key="2">
    <citation type="submission" date="2020-09" db="EMBL/GenBank/DDBJ databases">
        <authorList>
            <person name="Sun Q."/>
            <person name="Kim S."/>
        </authorList>
    </citation>
    <scope>NUCLEOTIDE SEQUENCE</scope>
    <source>
        <strain evidence="2">KCTC 12870</strain>
    </source>
</reference>
<dbReference type="AlphaFoldDB" id="A0A8J3DHY4"/>
<accession>A0A8J3DHY4</accession>
<evidence type="ECO:0000259" key="1">
    <source>
        <dbReference type="Pfam" id="PF12706"/>
    </source>
</evidence>
<evidence type="ECO:0000313" key="2">
    <source>
        <dbReference type="EMBL" id="GHC09402.1"/>
    </source>
</evidence>
<reference evidence="2" key="1">
    <citation type="journal article" date="2014" name="Int. J. Syst. Evol. Microbiol.">
        <title>Complete genome sequence of Corynebacterium casei LMG S-19264T (=DSM 44701T), isolated from a smear-ripened cheese.</title>
        <authorList>
            <consortium name="US DOE Joint Genome Institute (JGI-PGF)"/>
            <person name="Walter F."/>
            <person name="Albersmeier A."/>
            <person name="Kalinowski J."/>
            <person name="Ruckert C."/>
        </authorList>
    </citation>
    <scope>NUCLEOTIDE SEQUENCE</scope>
    <source>
        <strain evidence="2">KCTC 12870</strain>
    </source>
</reference>
<comment type="caution">
    <text evidence="2">The sequence shown here is derived from an EMBL/GenBank/DDBJ whole genome shotgun (WGS) entry which is preliminary data.</text>
</comment>
<keyword evidence="3" id="KW-1185">Reference proteome</keyword>
<evidence type="ECO:0000313" key="3">
    <source>
        <dbReference type="Proteomes" id="UP000642829"/>
    </source>
</evidence>
<dbReference type="EMBL" id="BMXG01000021">
    <property type="protein sequence ID" value="GHC09402.1"/>
    <property type="molecule type" value="Genomic_DNA"/>
</dbReference>
<proteinExistence type="predicted"/>
<dbReference type="InterPro" id="IPR052533">
    <property type="entry name" value="WalJ/YycJ-like"/>
</dbReference>
<dbReference type="InterPro" id="IPR036866">
    <property type="entry name" value="RibonucZ/Hydroxyglut_hydro"/>
</dbReference>
<gene>
    <name evidence="2" type="ORF">GCM10007047_28270</name>
</gene>
<name>A0A8J3DHY4_9BACT</name>